<dbReference type="EMBL" id="QQNB01000010">
    <property type="protein sequence ID" value="RDE04143.1"/>
    <property type="molecule type" value="Genomic_DNA"/>
</dbReference>
<accession>A0A369VQ59</accession>
<organism evidence="2 3">
    <name type="scientific">Sphingomonas aracearum</name>
    <dbReference type="NCBI Taxonomy" id="2283317"/>
    <lineage>
        <taxon>Bacteria</taxon>
        <taxon>Pseudomonadati</taxon>
        <taxon>Pseudomonadota</taxon>
        <taxon>Alphaproteobacteria</taxon>
        <taxon>Sphingomonadales</taxon>
        <taxon>Sphingomonadaceae</taxon>
        <taxon>Sphingomonas</taxon>
    </lineage>
</organism>
<dbReference type="Proteomes" id="UP000253918">
    <property type="component" value="Unassembled WGS sequence"/>
</dbReference>
<keyword evidence="3" id="KW-1185">Reference proteome</keyword>
<evidence type="ECO:0000313" key="3">
    <source>
        <dbReference type="Proteomes" id="UP000253918"/>
    </source>
</evidence>
<name>A0A369VQ59_9SPHN</name>
<sequence>MSATDYFLPAAADQPDLSAWASLLPSQSRVLRTSLFGDPFLVDGAGAVHMLDRGGCSIERIAMSEEEFWRIIRDDEQGWQLRPLADECRRAGKVLADGQCYAFTTLPILGGDYSAENVWVASWEEWFSFSSDLFKQLEALPDGSTVSLKVVE</sequence>
<evidence type="ECO:0000259" key="1">
    <source>
        <dbReference type="Pfam" id="PF08906"/>
    </source>
</evidence>
<comment type="caution">
    <text evidence="2">The sequence shown here is derived from an EMBL/GenBank/DDBJ whole genome shotgun (WGS) entry which is preliminary data.</text>
</comment>
<reference evidence="2 3" key="1">
    <citation type="submission" date="2018-07" db="EMBL/GenBank/DDBJ databases">
        <title>a novel species of Sphingomonas isolated from the rhizosphere soil of Araceae plant.</title>
        <authorList>
            <person name="Zhiyong W."/>
            <person name="Qinglan Z."/>
            <person name="Zhiwei F."/>
            <person name="Ding X."/>
            <person name="Gejiao W."/>
            <person name="Shixue Z."/>
        </authorList>
    </citation>
    <scope>NUCLEOTIDE SEQUENCE [LARGE SCALE GENOMIC DNA]</scope>
    <source>
        <strain evidence="2 3">WZY 27</strain>
    </source>
</reference>
<proteinExistence type="predicted"/>
<gene>
    <name evidence="2" type="ORF">DVW87_17625</name>
</gene>
<dbReference type="InterPro" id="IPR015002">
    <property type="entry name" value="T6SS_Tdi1_C"/>
</dbReference>
<dbReference type="AlphaFoldDB" id="A0A369VQ59"/>
<feature type="domain" description="T6SS immunity protein Tdi1 C-terminal" evidence="1">
    <location>
        <begin position="76"/>
        <end position="133"/>
    </location>
</feature>
<dbReference type="RefSeq" id="WP_114689070.1">
    <property type="nucleotide sequence ID" value="NZ_QQNB01000010.1"/>
</dbReference>
<protein>
    <submittedName>
        <fullName evidence="2">DUF1851 domain-containing protein</fullName>
    </submittedName>
</protein>
<dbReference type="OrthoDB" id="672028at2"/>
<evidence type="ECO:0000313" key="2">
    <source>
        <dbReference type="EMBL" id="RDE04143.1"/>
    </source>
</evidence>
<dbReference type="Pfam" id="PF08906">
    <property type="entry name" value="T6SS_Tdi1_C"/>
    <property type="match status" value="1"/>
</dbReference>